<name>A0A6P8J040_ACTTE</name>
<evidence type="ECO:0000313" key="3">
    <source>
        <dbReference type="RefSeq" id="XP_031573171.1"/>
    </source>
</evidence>
<evidence type="ECO:0000313" key="2">
    <source>
        <dbReference type="Proteomes" id="UP000515163"/>
    </source>
</evidence>
<feature type="compositionally biased region" description="Polar residues" evidence="1">
    <location>
        <begin position="41"/>
        <end position="54"/>
    </location>
</feature>
<dbReference type="RefSeq" id="XP_031573171.1">
    <property type="nucleotide sequence ID" value="XM_031717311.1"/>
</dbReference>
<dbReference type="InParanoid" id="A0A6P8J040"/>
<feature type="region of interest" description="Disordered" evidence="1">
    <location>
        <begin position="20"/>
        <end position="91"/>
    </location>
</feature>
<reference evidence="3" key="1">
    <citation type="submission" date="2025-08" db="UniProtKB">
        <authorList>
            <consortium name="RefSeq"/>
        </authorList>
    </citation>
    <scope>IDENTIFICATION</scope>
    <source>
        <tissue evidence="3">Tentacle</tissue>
    </source>
</reference>
<gene>
    <name evidence="3" type="primary">LOC116307157</name>
</gene>
<organism evidence="2 3">
    <name type="scientific">Actinia tenebrosa</name>
    <name type="common">Australian red waratah sea anemone</name>
    <dbReference type="NCBI Taxonomy" id="6105"/>
    <lineage>
        <taxon>Eukaryota</taxon>
        <taxon>Metazoa</taxon>
        <taxon>Cnidaria</taxon>
        <taxon>Anthozoa</taxon>
        <taxon>Hexacorallia</taxon>
        <taxon>Actiniaria</taxon>
        <taxon>Actiniidae</taxon>
        <taxon>Actinia</taxon>
    </lineage>
</organism>
<dbReference type="GeneID" id="116307157"/>
<accession>A0A6P8J040</accession>
<feature type="compositionally biased region" description="Low complexity" evidence="1">
    <location>
        <begin position="28"/>
        <end position="40"/>
    </location>
</feature>
<keyword evidence="2" id="KW-1185">Reference proteome</keyword>
<evidence type="ECO:0000256" key="1">
    <source>
        <dbReference type="SAM" id="MobiDB-lite"/>
    </source>
</evidence>
<proteinExistence type="predicted"/>
<protein>
    <submittedName>
        <fullName evidence="3">Uncharacterized protein LOC116307157</fullName>
    </submittedName>
</protein>
<dbReference type="KEGG" id="aten:116307157"/>
<sequence length="275" mass="31307">MDFKEDSKRLTFRRCYSEPPLGGRLTVSSRQSNSSAQSLQEIKSTQQKNLSQKLSPGGRSGVVVRSSTFPLLPTLNNKPKKNNHFSESENNLQPSLPLFSNLITPSQRGVLQARKYQLRSRYTIDAMKAPPIKKELPSNPLRKRVQEINDDDKDISGTPKVPAEPEAELLSDLYCPYSSHQTSIRRLSVITEKSNFSRTSNKTAFFDLEDENEVNRSILPSVERTCVNKRPSHLEKNSRSRKLQEHVQMTEKQFNPLESKASLLSNWFKTLETEG</sequence>
<dbReference type="OrthoDB" id="5965551at2759"/>
<dbReference type="Proteomes" id="UP000515163">
    <property type="component" value="Unplaced"/>
</dbReference>
<dbReference type="AlphaFoldDB" id="A0A6P8J040"/>